<dbReference type="InterPro" id="IPR036046">
    <property type="entry name" value="Acylphosphatase-like_dom_sf"/>
</dbReference>
<dbReference type="InterPro" id="IPR006070">
    <property type="entry name" value="Sua5-like_dom"/>
</dbReference>
<keyword evidence="4" id="KW-0479">Metal-binding</keyword>
<evidence type="ECO:0000259" key="11">
    <source>
        <dbReference type="PROSITE" id="PS51163"/>
    </source>
</evidence>
<dbReference type="EC" id="6.2.-.-" evidence="8"/>
<dbReference type="UniPathway" id="UPA00335"/>
<accession>A0A4R1F752</accession>
<keyword evidence="3" id="KW-0436">Ligase</keyword>
<evidence type="ECO:0000256" key="3">
    <source>
        <dbReference type="ARBA" id="ARBA00022598"/>
    </source>
</evidence>
<dbReference type="Proteomes" id="UP000294887">
    <property type="component" value="Unassembled WGS sequence"/>
</dbReference>
<feature type="domain" description="Acylphosphatase-like" evidence="10">
    <location>
        <begin position="12"/>
        <end position="104"/>
    </location>
</feature>
<dbReference type="EMBL" id="SMFQ01000002">
    <property type="protein sequence ID" value="TCJ88399.1"/>
    <property type="molecule type" value="Genomic_DNA"/>
</dbReference>
<dbReference type="InterPro" id="IPR004421">
    <property type="entry name" value="Carbamoyltransferase_HypF"/>
</dbReference>
<dbReference type="GO" id="GO:0051604">
    <property type="term" value="P:protein maturation"/>
    <property type="evidence" value="ECO:0007669"/>
    <property type="project" value="TreeGrafter"/>
</dbReference>
<dbReference type="SUPFAM" id="SSF55821">
    <property type="entry name" value="YrdC/RibB"/>
    <property type="match status" value="1"/>
</dbReference>
<comment type="catalytic activity">
    <reaction evidence="9">
        <text>an acyl phosphate + H2O = a carboxylate + phosphate + H(+)</text>
        <dbReference type="Rhea" id="RHEA:14965"/>
        <dbReference type="ChEBI" id="CHEBI:15377"/>
        <dbReference type="ChEBI" id="CHEBI:15378"/>
        <dbReference type="ChEBI" id="CHEBI:29067"/>
        <dbReference type="ChEBI" id="CHEBI:43474"/>
        <dbReference type="ChEBI" id="CHEBI:59918"/>
        <dbReference type="EC" id="3.6.1.7"/>
    </reaction>
</comment>
<dbReference type="Pfam" id="PF00708">
    <property type="entry name" value="Acylphosphatase"/>
    <property type="match status" value="1"/>
</dbReference>
<dbReference type="Gene3D" id="3.30.420.360">
    <property type="match status" value="1"/>
</dbReference>
<sequence length="840" mass="92624">MTLLPKTSTKHAETIRVRGIVQGVGFRPTVWKIAQQLGLCGCVSNDGDGVLIELQGQSLSIDAFINCLSKEKPTLARIDSIERERNEYIDDTSQNTASSFKIIESNQSNANTGITADAATCDACLSDIFDINFNNTPNNKTKENHRKGYPFTNCTHCGPRLSIILGIPYDRAQTSMDEFEMCPSCLHEYNSPADRRFHAQPNACPNCGPHVWLEDNNGKLVSGSYKKEHFKDPINDIPITKAALCISNKAIVAIKGIGGIHLAACACDDGNGESAIQKLRIRKKRPHKPFAIMAKDISMIEQYCYVSEKERNLLTSPAAPIVILKRRSDSIKNTSQLSNDLAPGQKTLGVMLPYSPIHHLLLNALNTPIVLTSANASHEPQCIDNNHAHKTLSNIADYYLLHNRKIENRVDDSVVRIMAGKPQFYRRARGYAPESLPLPKDFEKADDILAMGGELKNTFCLIKNGQAILSQHMGDLENYKTYEDYRHNLSLYENLFQHNAKHIAVDSHPEYISNKAGHELAEERNLTLHRIQHHHAHIASCLADNQYPLNGPPVLGIVLDGLGYGSDDKNGAPLWGGEFLLADYQQSQRLAHFKPVALLGGSIAMKQPWRNTYAHLQTCLNNGNGWDWVVKNHPDLDLVKNLSTKPLATFDAMMNQGMNCPQASSAGRLFDAVAGAIGICQEKIQYEGQAAIELVSSITEKAWLDSQTSAYRFDTKNELDPTPMWKGLLHDLSLSTPTGLISARFHKGLSNAIQKVAIRLAADNNIQTIALSGGVFQNKTLFEDVKQGLEKQGFTVLVHRHVPANDGGIALGQAVITAARILSEKNTNKQTGNARSNLCA</sequence>
<evidence type="ECO:0000256" key="2">
    <source>
        <dbReference type="ARBA" id="ARBA00008097"/>
    </source>
</evidence>
<dbReference type="RefSeq" id="WP_131904096.1">
    <property type="nucleotide sequence ID" value="NZ_BAAAFU010000008.1"/>
</dbReference>
<keyword evidence="5" id="KW-0863">Zinc-finger</keyword>
<dbReference type="InterPro" id="IPR011125">
    <property type="entry name" value="Znf_HypF"/>
</dbReference>
<dbReference type="InterPro" id="IPR051060">
    <property type="entry name" value="Carbamoyltrans_HypF-like"/>
</dbReference>
<dbReference type="Pfam" id="PF17788">
    <property type="entry name" value="HypF_C"/>
    <property type="match status" value="1"/>
</dbReference>
<dbReference type="Gene3D" id="3.30.110.120">
    <property type="match status" value="1"/>
</dbReference>
<dbReference type="AlphaFoldDB" id="A0A4R1F752"/>
<dbReference type="GO" id="GO:0003998">
    <property type="term" value="F:acylphosphatase activity"/>
    <property type="evidence" value="ECO:0007669"/>
    <property type="project" value="UniProtKB-EC"/>
</dbReference>
<dbReference type="GO" id="GO:0016874">
    <property type="term" value="F:ligase activity"/>
    <property type="evidence" value="ECO:0007669"/>
    <property type="project" value="UniProtKB-UniRule"/>
</dbReference>
<dbReference type="InterPro" id="IPR017945">
    <property type="entry name" value="DHBP_synth_RibB-like_a/b_dom"/>
</dbReference>
<dbReference type="Gene3D" id="3.30.420.40">
    <property type="match status" value="1"/>
</dbReference>
<proteinExistence type="inferred from homology"/>
<comment type="function">
    <text evidence="8">Involved in the maturation of [NiFe] hydrogenases. Along with HypE, it catalyzes the synthesis of the CN ligands of the active site iron of [NiFe]-hydrogenases. HypF functions as a carbamoyl transferase using carbamoylphosphate as a substrate and transferring the carboxamido moiety in an ATP-dependent reaction to the thiolate of the C-terminal cysteine of HypE yielding a protein-S-carboxamide.</text>
</comment>
<dbReference type="Gene3D" id="3.90.870.50">
    <property type="match status" value="1"/>
</dbReference>
<dbReference type="NCBIfam" id="TIGR00143">
    <property type="entry name" value="hypF"/>
    <property type="match status" value="1"/>
</dbReference>
<evidence type="ECO:0000256" key="1">
    <source>
        <dbReference type="ARBA" id="ARBA00004711"/>
    </source>
</evidence>
<dbReference type="PANTHER" id="PTHR42959:SF1">
    <property type="entry name" value="CARBAMOYLTRANSFERASE HYPF"/>
    <property type="match status" value="1"/>
</dbReference>
<evidence type="ECO:0000256" key="5">
    <source>
        <dbReference type="ARBA" id="ARBA00022771"/>
    </source>
</evidence>
<name>A0A4R1F752_9GAMM</name>
<comment type="similarity">
    <text evidence="2 8">Belongs to the carbamoyltransferase HypF family.</text>
</comment>
<dbReference type="SUPFAM" id="SSF54975">
    <property type="entry name" value="Acylphosphatase/BLUF domain-like"/>
    <property type="match status" value="1"/>
</dbReference>
<evidence type="ECO:0000259" key="10">
    <source>
        <dbReference type="PROSITE" id="PS51160"/>
    </source>
</evidence>
<dbReference type="Pfam" id="PF22521">
    <property type="entry name" value="HypF_C_2"/>
    <property type="match status" value="1"/>
</dbReference>
<feature type="active site" evidence="9">
    <location>
        <position position="45"/>
    </location>
</feature>
<dbReference type="OrthoDB" id="9808093at2"/>
<dbReference type="InterPro" id="IPR017968">
    <property type="entry name" value="Acylphosphatase_CS"/>
</dbReference>
<protein>
    <recommendedName>
        <fullName evidence="8">Carbamoyltransferase HypF</fullName>
        <ecNumber evidence="8">6.2.-.-</ecNumber>
    </recommendedName>
</protein>
<evidence type="ECO:0000256" key="6">
    <source>
        <dbReference type="ARBA" id="ARBA00022833"/>
    </source>
</evidence>
<dbReference type="InterPro" id="IPR001792">
    <property type="entry name" value="Acylphosphatase-like_dom"/>
</dbReference>
<comment type="caution">
    <text evidence="12">The sequence shown here is derived from an EMBL/GenBank/DDBJ whole genome shotgun (WGS) entry which is preliminary data.</text>
</comment>
<dbReference type="Pfam" id="PF07503">
    <property type="entry name" value="zf-HYPF"/>
    <property type="match status" value="2"/>
</dbReference>
<reference evidence="12 13" key="1">
    <citation type="submission" date="2019-03" db="EMBL/GenBank/DDBJ databases">
        <title>Genomic Encyclopedia of Type Strains, Phase IV (KMG-IV): sequencing the most valuable type-strain genomes for metagenomic binning, comparative biology and taxonomic classification.</title>
        <authorList>
            <person name="Goeker M."/>
        </authorList>
    </citation>
    <scope>NUCLEOTIDE SEQUENCE [LARGE SCALE GENOMIC DNA]</scope>
    <source>
        <strain evidence="12 13">DSM 24830</strain>
    </source>
</reference>
<keyword evidence="13" id="KW-1185">Reference proteome</keyword>
<dbReference type="Pfam" id="PF01300">
    <property type="entry name" value="Sua5_yciO_yrdC"/>
    <property type="match status" value="1"/>
</dbReference>
<dbReference type="PROSITE" id="PS51163">
    <property type="entry name" value="YRDC"/>
    <property type="match status" value="1"/>
</dbReference>
<gene>
    <name evidence="12" type="ORF">EV695_0243</name>
</gene>
<evidence type="ECO:0000256" key="9">
    <source>
        <dbReference type="PROSITE-ProRule" id="PRU00520"/>
    </source>
</evidence>
<dbReference type="GO" id="GO:0016743">
    <property type="term" value="F:carboxyl- or carbamoyltransferase activity"/>
    <property type="evidence" value="ECO:0007669"/>
    <property type="project" value="UniProtKB-UniRule"/>
</dbReference>
<dbReference type="InterPro" id="IPR055128">
    <property type="entry name" value="HypF_C_2"/>
</dbReference>
<evidence type="ECO:0000256" key="7">
    <source>
        <dbReference type="ARBA" id="ARBA00048220"/>
    </source>
</evidence>
<evidence type="ECO:0000256" key="4">
    <source>
        <dbReference type="ARBA" id="ARBA00022723"/>
    </source>
</evidence>
<evidence type="ECO:0000256" key="8">
    <source>
        <dbReference type="PIRNR" id="PIRNR006256"/>
    </source>
</evidence>
<comment type="catalytic activity">
    <reaction evidence="7 8">
        <text>C-terminal L-cysteinyl-[HypE protein] + carbamoyl phosphate + ATP + H2O = C-terminal S-carboxamide-L-cysteinyl-[HypE protein] + AMP + phosphate + diphosphate + H(+)</text>
        <dbReference type="Rhea" id="RHEA:55636"/>
        <dbReference type="Rhea" id="RHEA-COMP:14247"/>
        <dbReference type="Rhea" id="RHEA-COMP:14392"/>
        <dbReference type="ChEBI" id="CHEBI:15377"/>
        <dbReference type="ChEBI" id="CHEBI:15378"/>
        <dbReference type="ChEBI" id="CHEBI:30616"/>
        <dbReference type="ChEBI" id="CHEBI:33019"/>
        <dbReference type="ChEBI" id="CHEBI:43474"/>
        <dbReference type="ChEBI" id="CHEBI:58228"/>
        <dbReference type="ChEBI" id="CHEBI:76913"/>
        <dbReference type="ChEBI" id="CHEBI:139126"/>
        <dbReference type="ChEBI" id="CHEBI:456215"/>
    </reaction>
</comment>
<dbReference type="GO" id="GO:0003725">
    <property type="term" value="F:double-stranded RNA binding"/>
    <property type="evidence" value="ECO:0007669"/>
    <property type="project" value="InterPro"/>
</dbReference>
<keyword evidence="6" id="KW-0862">Zinc</keyword>
<dbReference type="PROSITE" id="PS51160">
    <property type="entry name" value="ACYLPHOSPHATASE_3"/>
    <property type="match status" value="1"/>
</dbReference>
<dbReference type="InterPro" id="IPR041440">
    <property type="entry name" value="HypF_C"/>
</dbReference>
<feature type="active site" evidence="9">
    <location>
        <position position="27"/>
    </location>
</feature>
<dbReference type="PANTHER" id="PTHR42959">
    <property type="entry name" value="CARBAMOYLTRANSFERASE"/>
    <property type="match status" value="1"/>
</dbReference>
<dbReference type="GO" id="GO:0008270">
    <property type="term" value="F:zinc ion binding"/>
    <property type="evidence" value="ECO:0007669"/>
    <property type="project" value="UniProtKB-KW"/>
</dbReference>
<comment type="pathway">
    <text evidence="1 8">Protein modification; [NiFe] hydrogenase maturation.</text>
</comment>
<feature type="domain" description="YrdC-like" evidence="11">
    <location>
        <begin position="236"/>
        <end position="430"/>
    </location>
</feature>
<evidence type="ECO:0000313" key="12">
    <source>
        <dbReference type="EMBL" id="TCJ88399.1"/>
    </source>
</evidence>
<evidence type="ECO:0000313" key="13">
    <source>
        <dbReference type="Proteomes" id="UP000294887"/>
    </source>
</evidence>
<dbReference type="PIRSF" id="PIRSF006256">
    <property type="entry name" value="CMPcnvr_hdrg_mat"/>
    <property type="match status" value="1"/>
</dbReference>
<keyword evidence="9" id="KW-0378">Hydrolase</keyword>
<organism evidence="12 13">
    <name type="scientific">Cocleimonas flava</name>
    <dbReference type="NCBI Taxonomy" id="634765"/>
    <lineage>
        <taxon>Bacteria</taxon>
        <taxon>Pseudomonadati</taxon>
        <taxon>Pseudomonadota</taxon>
        <taxon>Gammaproteobacteria</taxon>
        <taxon>Thiotrichales</taxon>
        <taxon>Thiotrichaceae</taxon>
        <taxon>Cocleimonas</taxon>
    </lineage>
</organism>
<dbReference type="PROSITE" id="PS00150">
    <property type="entry name" value="ACYLPHOSPHATASE_1"/>
    <property type="match status" value="1"/>
</dbReference>